<reference evidence="1 2" key="1">
    <citation type="journal article" date="2015" name="Genome Announc.">
        <title>Expanding the biotechnology potential of lactobacilli through comparative genomics of 213 strains and associated genera.</title>
        <authorList>
            <person name="Sun Z."/>
            <person name="Harris H.M."/>
            <person name="McCann A."/>
            <person name="Guo C."/>
            <person name="Argimon S."/>
            <person name="Zhang W."/>
            <person name="Yang X."/>
            <person name="Jeffery I.B."/>
            <person name="Cooney J.C."/>
            <person name="Kagawa T.F."/>
            <person name="Liu W."/>
            <person name="Song Y."/>
            <person name="Salvetti E."/>
            <person name="Wrobel A."/>
            <person name="Rasinkangas P."/>
            <person name="Parkhill J."/>
            <person name="Rea M.C."/>
            <person name="O'Sullivan O."/>
            <person name="Ritari J."/>
            <person name="Douillard F.P."/>
            <person name="Paul Ross R."/>
            <person name="Yang R."/>
            <person name="Briner A.E."/>
            <person name="Felis G.E."/>
            <person name="de Vos W.M."/>
            <person name="Barrangou R."/>
            <person name="Klaenhammer T.R."/>
            <person name="Caufield P.W."/>
            <person name="Cui Y."/>
            <person name="Zhang H."/>
            <person name="O'Toole P.W."/>
        </authorList>
    </citation>
    <scope>NUCLEOTIDE SEQUENCE [LARGE SCALE GENOMIC DNA]</scope>
    <source>
        <strain evidence="1 2">DSM 20405</strain>
    </source>
</reference>
<dbReference type="Proteomes" id="UP000051841">
    <property type="component" value="Unassembled WGS sequence"/>
</dbReference>
<comment type="caution">
    <text evidence="1">The sequence shown here is derived from an EMBL/GenBank/DDBJ whole genome shotgun (WGS) entry which is preliminary data.</text>
</comment>
<evidence type="ECO:0000313" key="1">
    <source>
        <dbReference type="EMBL" id="KRN49824.1"/>
    </source>
</evidence>
<dbReference type="RefSeq" id="WP_029070874.1">
    <property type="nucleotide sequence ID" value="NZ_JNKN01000023.1"/>
</dbReference>
<organism evidence="1 2">
    <name type="scientific">Kandleria vitulina DSM 20405</name>
    <dbReference type="NCBI Taxonomy" id="1410657"/>
    <lineage>
        <taxon>Bacteria</taxon>
        <taxon>Bacillati</taxon>
        <taxon>Bacillota</taxon>
        <taxon>Erysipelotrichia</taxon>
        <taxon>Erysipelotrichales</taxon>
        <taxon>Coprobacillaceae</taxon>
        <taxon>Kandleria</taxon>
    </lineage>
</organism>
<proteinExistence type="predicted"/>
<keyword evidence="2" id="KW-1185">Reference proteome</keyword>
<name>A0A0R2HA80_9FIRM</name>
<sequence>MRRERLYMRFEGIVMSITPTNRKRIAVETDDYQKRAGMVELLWSRSSRYTRMFAVFKETAWPSHHFKTTPGILRKDYQGNLSLTTKNHVYVFKVIRVYADNRNR</sequence>
<evidence type="ECO:0000313" key="2">
    <source>
        <dbReference type="Proteomes" id="UP000051841"/>
    </source>
</evidence>
<gene>
    <name evidence="1" type="ORF">IV49_GL000615</name>
</gene>
<dbReference type="EMBL" id="JQBL01000019">
    <property type="protein sequence ID" value="KRN49824.1"/>
    <property type="molecule type" value="Genomic_DNA"/>
</dbReference>
<protein>
    <submittedName>
        <fullName evidence="1">Uncharacterized protein</fullName>
    </submittedName>
</protein>
<accession>A0A0R2HA80</accession>
<dbReference type="PATRIC" id="fig|1410657.5.peg.641"/>
<dbReference type="AlphaFoldDB" id="A0A0R2HA80"/>